<evidence type="ECO:0000313" key="7">
    <source>
        <dbReference type="Proteomes" id="UP000248349"/>
    </source>
</evidence>
<name>A0A318ZIK6_9EURO</name>
<sequence>MAPPTLSSPTPTLTLTPEPLTPSAFSSFGTAITSPLPRTTTKPPPPSTLQTLHPVPVLANQNTALKYSPISPLDDHYMTAPCPSGRASSARMTMFSCFPRPLRVNPDQKAIFDVRILERHPFTTQTFAPLDLSSQSTTGPHGNAEPFYLVIVAPSLTGTTAQATTAAGKVVTVANPPDLSRVRAFVARGGQAVTYAAGTWHAPMVVVGDRRVDFLVVQFVNGVDSEDCQEVVFGEGIGVEVDREGELGAGEVVKARL</sequence>
<dbReference type="GeneID" id="37075967"/>
<dbReference type="SUPFAM" id="SSF51182">
    <property type="entry name" value="RmlC-like cupins"/>
    <property type="match status" value="1"/>
</dbReference>
<dbReference type="EMBL" id="KZ821227">
    <property type="protein sequence ID" value="PYH46617.1"/>
    <property type="molecule type" value="Genomic_DNA"/>
</dbReference>
<dbReference type="Gene3D" id="2.60.120.480">
    <property type="entry name" value="Ureidoglycolate hydrolase"/>
    <property type="match status" value="1"/>
</dbReference>
<dbReference type="PANTHER" id="PTHR21221:SF1">
    <property type="entry name" value="UREIDOGLYCOLATE LYASE"/>
    <property type="match status" value="1"/>
</dbReference>
<dbReference type="InterPro" id="IPR047233">
    <property type="entry name" value="UAH_cupin"/>
</dbReference>
<dbReference type="PANTHER" id="PTHR21221">
    <property type="entry name" value="UREIDOGLYCOLATE HYDROLASE"/>
    <property type="match status" value="1"/>
</dbReference>
<dbReference type="GO" id="GO:0000256">
    <property type="term" value="P:allantoin catabolic process"/>
    <property type="evidence" value="ECO:0007669"/>
    <property type="project" value="InterPro"/>
</dbReference>
<keyword evidence="6" id="KW-0378">Hydrolase</keyword>
<proteinExistence type="predicted"/>
<reference evidence="6 7" key="1">
    <citation type="submission" date="2016-12" db="EMBL/GenBank/DDBJ databases">
        <title>The genomes of Aspergillus section Nigri reveals drivers in fungal speciation.</title>
        <authorList>
            <consortium name="DOE Joint Genome Institute"/>
            <person name="Vesth T.C."/>
            <person name="Nybo J."/>
            <person name="Theobald S."/>
            <person name="Brandl J."/>
            <person name="Frisvad J.C."/>
            <person name="Nielsen K.F."/>
            <person name="Lyhne E.K."/>
            <person name="Kogle M.E."/>
            <person name="Kuo A."/>
            <person name="Riley R."/>
            <person name="Clum A."/>
            <person name="Nolan M."/>
            <person name="Lipzen A."/>
            <person name="Salamov A."/>
            <person name="Henrissat B."/>
            <person name="Wiebenga A."/>
            <person name="De Vries R.P."/>
            <person name="Grigoriev I.V."/>
            <person name="Mortensen U.H."/>
            <person name="Andersen M.R."/>
            <person name="Baker S.E."/>
        </authorList>
    </citation>
    <scope>NUCLEOTIDE SEQUENCE [LARGE SCALE GENOMIC DNA]</scope>
    <source>
        <strain evidence="6 7">JOP 1030-1</strain>
    </source>
</reference>
<evidence type="ECO:0000256" key="5">
    <source>
        <dbReference type="SAM" id="MobiDB-lite"/>
    </source>
</evidence>
<dbReference type="OrthoDB" id="10266039at2759"/>
<evidence type="ECO:0000256" key="1">
    <source>
        <dbReference type="ARBA" id="ARBA00011738"/>
    </source>
</evidence>
<evidence type="ECO:0000256" key="4">
    <source>
        <dbReference type="ARBA" id="ARBA00047684"/>
    </source>
</evidence>
<keyword evidence="3" id="KW-0456">Lyase</keyword>
<dbReference type="RefSeq" id="XP_025432599.1">
    <property type="nucleotide sequence ID" value="XM_025574739.1"/>
</dbReference>
<comment type="subunit">
    <text evidence="1">Homodimer.</text>
</comment>
<keyword evidence="7" id="KW-1185">Reference proteome</keyword>
<feature type="compositionally biased region" description="Low complexity" evidence="5">
    <location>
        <begin position="1"/>
        <end position="23"/>
    </location>
</feature>
<dbReference type="STRING" id="1450539.A0A318ZIK6"/>
<dbReference type="GO" id="GO:0050385">
    <property type="term" value="F:ureidoglycolate lyase activity"/>
    <property type="evidence" value="ECO:0007669"/>
    <property type="project" value="UniProtKB-EC"/>
</dbReference>
<evidence type="ECO:0000256" key="3">
    <source>
        <dbReference type="ARBA" id="ARBA00023239"/>
    </source>
</evidence>
<dbReference type="AlphaFoldDB" id="A0A318ZIK6"/>
<dbReference type="GO" id="GO:0006144">
    <property type="term" value="P:purine nucleobase metabolic process"/>
    <property type="evidence" value="ECO:0007669"/>
    <property type="project" value="UniProtKB-KW"/>
</dbReference>
<dbReference type="InterPro" id="IPR007247">
    <property type="entry name" value="Ureidogly_lyase"/>
</dbReference>
<dbReference type="GO" id="GO:0004848">
    <property type="term" value="F:ureidoglycolate hydrolase activity"/>
    <property type="evidence" value="ECO:0007669"/>
    <property type="project" value="InterPro"/>
</dbReference>
<evidence type="ECO:0000313" key="6">
    <source>
        <dbReference type="EMBL" id="PYH46617.1"/>
    </source>
</evidence>
<gene>
    <name evidence="6" type="ORF">BP01DRAFT_355610</name>
</gene>
<feature type="region of interest" description="Disordered" evidence="5">
    <location>
        <begin position="1"/>
        <end position="53"/>
    </location>
</feature>
<dbReference type="Pfam" id="PF04115">
    <property type="entry name" value="Ureidogly_lyase"/>
    <property type="match status" value="1"/>
</dbReference>
<protein>
    <submittedName>
        <fullName evidence="6">Ureidoglycolate hydrolase</fullName>
    </submittedName>
</protein>
<dbReference type="InterPro" id="IPR024060">
    <property type="entry name" value="Ureidoglycolate_lyase_dom_sf"/>
</dbReference>
<accession>A0A318ZIK6</accession>
<dbReference type="Proteomes" id="UP000248349">
    <property type="component" value="Unassembled WGS sequence"/>
</dbReference>
<dbReference type="CDD" id="cd20298">
    <property type="entry name" value="cupin_UAH"/>
    <property type="match status" value="1"/>
</dbReference>
<organism evidence="6 7">
    <name type="scientific">Aspergillus saccharolyticus JOP 1030-1</name>
    <dbReference type="NCBI Taxonomy" id="1450539"/>
    <lineage>
        <taxon>Eukaryota</taxon>
        <taxon>Fungi</taxon>
        <taxon>Dikarya</taxon>
        <taxon>Ascomycota</taxon>
        <taxon>Pezizomycotina</taxon>
        <taxon>Eurotiomycetes</taxon>
        <taxon>Eurotiomycetidae</taxon>
        <taxon>Eurotiales</taxon>
        <taxon>Aspergillaceae</taxon>
        <taxon>Aspergillus</taxon>
        <taxon>Aspergillus subgen. Circumdati</taxon>
    </lineage>
</organism>
<evidence type="ECO:0000256" key="2">
    <source>
        <dbReference type="ARBA" id="ARBA00022631"/>
    </source>
</evidence>
<keyword evidence="2" id="KW-0659">Purine metabolism</keyword>
<comment type="catalytic activity">
    <reaction evidence="4">
        <text>(S)-ureidoglycolate = urea + glyoxylate</text>
        <dbReference type="Rhea" id="RHEA:11304"/>
        <dbReference type="ChEBI" id="CHEBI:16199"/>
        <dbReference type="ChEBI" id="CHEBI:36655"/>
        <dbReference type="ChEBI" id="CHEBI:57296"/>
        <dbReference type="EC" id="4.3.2.3"/>
    </reaction>
</comment>
<dbReference type="FunFam" id="2.60.120.480:FF:000002">
    <property type="entry name" value="Probable ureidoglycolate hydrolase"/>
    <property type="match status" value="1"/>
</dbReference>
<dbReference type="InterPro" id="IPR011051">
    <property type="entry name" value="RmlC_Cupin_sf"/>
</dbReference>